<evidence type="ECO:0000256" key="1">
    <source>
        <dbReference type="SAM" id="SignalP"/>
    </source>
</evidence>
<protein>
    <submittedName>
        <fullName evidence="3">PepSY domain-containing protein</fullName>
    </submittedName>
</protein>
<dbReference type="InterPro" id="IPR025711">
    <property type="entry name" value="PepSY"/>
</dbReference>
<name>A0ABT1CNC3_9HYPH</name>
<feature type="signal peptide" evidence="1">
    <location>
        <begin position="1"/>
        <end position="21"/>
    </location>
</feature>
<keyword evidence="1" id="KW-0732">Signal</keyword>
<reference evidence="3 4" key="1">
    <citation type="submission" date="2020-01" db="EMBL/GenBank/DDBJ databases">
        <title>Genomes of bacteria type strains.</title>
        <authorList>
            <person name="Chen J."/>
            <person name="Zhu S."/>
            <person name="Yang J."/>
        </authorList>
    </citation>
    <scope>NUCLEOTIDE SEQUENCE [LARGE SCALE GENOMIC DNA]</scope>
    <source>
        <strain evidence="3 4">DSM 16655</strain>
    </source>
</reference>
<comment type="caution">
    <text evidence="3">The sequence shown here is derived from an EMBL/GenBank/DDBJ whole genome shotgun (WGS) entry which is preliminary data.</text>
</comment>
<evidence type="ECO:0000259" key="2">
    <source>
        <dbReference type="Pfam" id="PF13670"/>
    </source>
</evidence>
<evidence type="ECO:0000313" key="4">
    <source>
        <dbReference type="Proteomes" id="UP001320715"/>
    </source>
</evidence>
<dbReference type="RefSeq" id="WP_152008205.1">
    <property type="nucleotide sequence ID" value="NZ_CP159480.1"/>
</dbReference>
<keyword evidence="4" id="KW-1185">Reference proteome</keyword>
<dbReference type="Proteomes" id="UP001320715">
    <property type="component" value="Unassembled WGS sequence"/>
</dbReference>
<proteinExistence type="predicted"/>
<dbReference type="Pfam" id="PF13670">
    <property type="entry name" value="PepSY_2"/>
    <property type="match status" value="1"/>
</dbReference>
<gene>
    <name evidence="3" type="ORF">GTW23_05780</name>
</gene>
<evidence type="ECO:0000313" key="3">
    <source>
        <dbReference type="EMBL" id="MCO6407680.1"/>
    </source>
</evidence>
<feature type="domain" description="PepSY" evidence="2">
    <location>
        <begin position="6"/>
        <end position="85"/>
    </location>
</feature>
<feature type="chain" id="PRO_5045208438" evidence="1">
    <location>
        <begin position="22"/>
        <end position="90"/>
    </location>
</feature>
<dbReference type="EMBL" id="JAAAML010000001">
    <property type="protein sequence ID" value="MCO6407680.1"/>
    <property type="molecule type" value="Genomic_DNA"/>
</dbReference>
<accession>A0ABT1CNC3</accession>
<sequence length="90" mass="9690">MKTPLIAAVLFSVIAPAAAFASQDCPNVPRDQWMSDAAITEKAKALGYDVRSIKVDDGCLEAYAMDKNGKRVEVYFHPATGDVLKVSADD</sequence>
<organism evidence="3 4">
    <name type="scientific">Hoeflea alexandrii</name>
    <dbReference type="NCBI Taxonomy" id="288436"/>
    <lineage>
        <taxon>Bacteria</taxon>
        <taxon>Pseudomonadati</taxon>
        <taxon>Pseudomonadota</taxon>
        <taxon>Alphaproteobacteria</taxon>
        <taxon>Hyphomicrobiales</taxon>
        <taxon>Rhizobiaceae</taxon>
        <taxon>Hoeflea</taxon>
    </lineage>
</organism>